<keyword evidence="4" id="KW-1185">Reference proteome</keyword>
<dbReference type="Proteomes" id="UP001304683">
    <property type="component" value="Chromosome"/>
</dbReference>
<dbReference type="PROSITE" id="PS51272">
    <property type="entry name" value="SLH"/>
    <property type="match status" value="1"/>
</dbReference>
<name>A0ABZ0QUF9_9FIRM</name>
<keyword evidence="1" id="KW-0677">Repeat</keyword>
<organism evidence="3 4">
    <name type="scientific">Thermaerobacter composti</name>
    <dbReference type="NCBI Taxonomy" id="554949"/>
    <lineage>
        <taxon>Bacteria</taxon>
        <taxon>Bacillati</taxon>
        <taxon>Bacillota</taxon>
        <taxon>Clostridia</taxon>
        <taxon>Eubacteriales</taxon>
        <taxon>Clostridiales Family XVII. Incertae Sedis</taxon>
        <taxon>Thermaerobacter</taxon>
    </lineage>
</organism>
<evidence type="ECO:0000313" key="3">
    <source>
        <dbReference type="EMBL" id="WPD20165.1"/>
    </source>
</evidence>
<dbReference type="RefSeq" id="WP_318751536.1">
    <property type="nucleotide sequence ID" value="NZ_CP132508.1"/>
</dbReference>
<sequence>MSVARGVVERAGLAWWAVGPAAVPKSASKPGPAAVSQPAPNSVPFPDMLADHRAAGDILWAPRAGAVRGFEDGTFRPSEPLTRADGVVMIRRAVEWVVREIQRALDANG</sequence>
<feature type="domain" description="SLH" evidence="2">
    <location>
        <begin position="41"/>
        <end position="104"/>
    </location>
</feature>
<dbReference type="EMBL" id="CP132508">
    <property type="protein sequence ID" value="WPD20165.1"/>
    <property type="molecule type" value="Genomic_DNA"/>
</dbReference>
<gene>
    <name evidence="3" type="ORF">Q5761_05925</name>
</gene>
<protein>
    <submittedName>
        <fullName evidence="3">S-layer homology domain-containing protein</fullName>
    </submittedName>
</protein>
<dbReference type="Pfam" id="PF00395">
    <property type="entry name" value="SLH"/>
    <property type="match status" value="1"/>
</dbReference>
<evidence type="ECO:0000313" key="4">
    <source>
        <dbReference type="Proteomes" id="UP001304683"/>
    </source>
</evidence>
<dbReference type="InterPro" id="IPR001119">
    <property type="entry name" value="SLH_dom"/>
</dbReference>
<accession>A0ABZ0QUF9</accession>
<evidence type="ECO:0000259" key="2">
    <source>
        <dbReference type="PROSITE" id="PS51272"/>
    </source>
</evidence>
<proteinExistence type="predicted"/>
<evidence type="ECO:0000256" key="1">
    <source>
        <dbReference type="ARBA" id="ARBA00022737"/>
    </source>
</evidence>
<reference evidence="3 4" key="1">
    <citation type="submission" date="2023-08" db="EMBL/GenBank/DDBJ databases">
        <title>Genome sequence of Thermaerobacter compostii strain Ins1, a spore-forming filamentous bacterium isolated from a deep geothermal reservoir.</title>
        <authorList>
            <person name="Bregnard D."/>
            <person name="Gonzalez D."/>
            <person name="Junier P."/>
        </authorList>
    </citation>
    <scope>NUCLEOTIDE SEQUENCE [LARGE SCALE GENOMIC DNA]</scope>
    <source>
        <strain evidence="3 4">Ins1</strain>
    </source>
</reference>